<gene>
    <name evidence="2" type="ORF">E2K98_16410</name>
    <name evidence="1" type="ORF">RCG21_24385</name>
</gene>
<accession>A0A4R5VPE2</accession>
<dbReference type="GO" id="GO:0004386">
    <property type="term" value="F:helicase activity"/>
    <property type="evidence" value="ECO:0007669"/>
    <property type="project" value="UniProtKB-KW"/>
</dbReference>
<keyword evidence="2" id="KW-0378">Hydrolase</keyword>
<keyword evidence="2" id="KW-0067">ATP-binding</keyword>
<reference evidence="1" key="2">
    <citation type="submission" date="2023-08" db="EMBL/GenBank/DDBJ databases">
        <title>Nitrogen cycling bacteria in agricultural field soils.</title>
        <authorList>
            <person name="Jang J."/>
        </authorList>
    </citation>
    <scope>NUCLEOTIDE SEQUENCE</scope>
    <source>
        <strain evidence="1">PS3-36</strain>
    </source>
</reference>
<evidence type="ECO:0000313" key="4">
    <source>
        <dbReference type="Proteomes" id="UP001178888"/>
    </source>
</evidence>
<dbReference type="PANTHER" id="PTHR30619">
    <property type="entry name" value="DNA INTERNALIZATION/COMPETENCE PROTEIN COMEC/REC2"/>
    <property type="match status" value="1"/>
</dbReference>
<evidence type="ECO:0000313" key="1">
    <source>
        <dbReference type="EMBL" id="MDQ6599437.1"/>
    </source>
</evidence>
<keyword evidence="2" id="KW-0547">Nucleotide-binding</keyword>
<dbReference type="SUPFAM" id="SSF56281">
    <property type="entry name" value="Metallo-hydrolase/oxidoreductase"/>
    <property type="match status" value="1"/>
</dbReference>
<keyword evidence="2" id="KW-0347">Helicase</keyword>
<dbReference type="RefSeq" id="WP_133335945.1">
    <property type="nucleotide sequence ID" value="NZ_JAVGVR010000001.1"/>
</dbReference>
<sequence>MRILLILITLFLQNTTLGFASSLISDDFESINLKLKDHEMAVSFLGLTNGEATLIQGPNNENILVNTGGESVESELDEWLRFYGVKEINSLILTNKQGLNESQINHLISNYFIKEIVTTREISSQLSAHFHGANLIPIKVWGDGTAKQILPEVLANVQYAGNEQDEGLDFTLKFYKHRLFFMTSYSPRSQEMLMKKNLGDINVFKVPTMVEDNSLSEKLIHTVNPQISILFSTEKNSPDIDMIQDLQDSWSEVYFTKKQGTVTIKFTEFNYEVFNIPIEGDE</sequence>
<evidence type="ECO:0000313" key="2">
    <source>
        <dbReference type="EMBL" id="TDK60288.1"/>
    </source>
</evidence>
<dbReference type="AlphaFoldDB" id="A0A4R5VPE2"/>
<dbReference type="Proteomes" id="UP001178888">
    <property type="component" value="Unassembled WGS sequence"/>
</dbReference>
<dbReference type="PANTHER" id="PTHR30619:SF1">
    <property type="entry name" value="RECOMBINATION PROTEIN 2"/>
    <property type="match status" value="1"/>
</dbReference>
<dbReference type="Proteomes" id="UP000295132">
    <property type="component" value="Unassembled WGS sequence"/>
</dbReference>
<dbReference type="EMBL" id="JAVGVR010000001">
    <property type="protein sequence ID" value="MDQ6599437.1"/>
    <property type="molecule type" value="Genomic_DNA"/>
</dbReference>
<evidence type="ECO:0000313" key="3">
    <source>
        <dbReference type="Proteomes" id="UP000295132"/>
    </source>
</evidence>
<organism evidence="2 3">
    <name type="scientific">Bacillus salipaludis</name>
    <dbReference type="NCBI Taxonomy" id="2547811"/>
    <lineage>
        <taxon>Bacteria</taxon>
        <taxon>Bacillati</taxon>
        <taxon>Bacillota</taxon>
        <taxon>Bacilli</taxon>
        <taxon>Bacillales</taxon>
        <taxon>Bacillaceae</taxon>
        <taxon>Bacillus</taxon>
    </lineage>
</organism>
<name>A0A4R5VPE2_9BACI</name>
<protein>
    <submittedName>
        <fullName evidence="2">ATP-dependent DNA helicase</fullName>
    </submittedName>
</protein>
<reference evidence="2 3" key="1">
    <citation type="submission" date="2019-03" db="EMBL/GenBank/DDBJ databases">
        <title>Bacillus niacini sp. nov. a Nicotinate-Metabolizing Mesophile Isolated from Soil.</title>
        <authorList>
            <person name="Zhang G."/>
        </authorList>
    </citation>
    <scope>NUCLEOTIDE SEQUENCE [LARGE SCALE GENOMIC DNA]</scope>
    <source>
        <strain evidence="2 3">WN066</strain>
    </source>
</reference>
<dbReference type="EMBL" id="SMYO01000007">
    <property type="protein sequence ID" value="TDK60288.1"/>
    <property type="molecule type" value="Genomic_DNA"/>
</dbReference>
<proteinExistence type="predicted"/>
<keyword evidence="4" id="KW-1185">Reference proteome</keyword>
<dbReference type="Gene3D" id="3.60.15.10">
    <property type="entry name" value="Ribonuclease Z/Hydroxyacylglutathione hydrolase-like"/>
    <property type="match status" value="1"/>
</dbReference>
<comment type="caution">
    <text evidence="2">The sequence shown here is derived from an EMBL/GenBank/DDBJ whole genome shotgun (WGS) entry which is preliminary data.</text>
</comment>
<dbReference type="InterPro" id="IPR052159">
    <property type="entry name" value="Competence_DNA_uptake"/>
</dbReference>
<dbReference type="InterPro" id="IPR036866">
    <property type="entry name" value="RibonucZ/Hydroxyglut_hydro"/>
</dbReference>